<keyword evidence="3" id="KW-0378">Hydrolase</keyword>
<dbReference type="InterPro" id="IPR003785">
    <property type="entry name" value="Creatininase/forma_Hydrolase"/>
</dbReference>
<dbReference type="InterPro" id="IPR024087">
    <property type="entry name" value="Creatininase-like_sf"/>
</dbReference>
<keyword evidence="4" id="KW-0862">Zinc</keyword>
<comment type="similarity">
    <text evidence="5">Belongs to the creatininase superfamily.</text>
</comment>
<proteinExistence type="inferred from homology"/>
<dbReference type="AlphaFoldDB" id="C6HUY3"/>
<evidence type="ECO:0000256" key="1">
    <source>
        <dbReference type="ARBA" id="ARBA00001947"/>
    </source>
</evidence>
<dbReference type="PANTHER" id="PTHR35005:SF1">
    <property type="entry name" value="2-AMINO-5-FORMYLAMINO-6-RIBOSYLAMINOPYRIMIDIN-4(3H)-ONE 5'-MONOPHOSPHATE DEFORMYLASE"/>
    <property type="match status" value="1"/>
</dbReference>
<organism evidence="6 7">
    <name type="scientific">Leptospirillum ferrodiazotrophum</name>
    <dbReference type="NCBI Taxonomy" id="412449"/>
    <lineage>
        <taxon>Bacteria</taxon>
        <taxon>Pseudomonadati</taxon>
        <taxon>Nitrospirota</taxon>
        <taxon>Nitrospiria</taxon>
        <taxon>Nitrospirales</taxon>
        <taxon>Nitrospiraceae</taxon>
        <taxon>Leptospirillum</taxon>
    </lineage>
</organism>
<dbReference type="Proteomes" id="UP000009374">
    <property type="component" value="Unassembled WGS sequence"/>
</dbReference>
<comment type="cofactor">
    <cofactor evidence="1">
        <name>Zn(2+)</name>
        <dbReference type="ChEBI" id="CHEBI:29105"/>
    </cofactor>
</comment>
<gene>
    <name evidence="6" type="ORF">UBAL3_74420051</name>
</gene>
<keyword evidence="7" id="KW-1185">Reference proteome</keyword>
<keyword evidence="2" id="KW-0479">Metal-binding</keyword>
<accession>C6HUY3</accession>
<evidence type="ECO:0000256" key="2">
    <source>
        <dbReference type="ARBA" id="ARBA00022723"/>
    </source>
</evidence>
<evidence type="ECO:0000256" key="3">
    <source>
        <dbReference type="ARBA" id="ARBA00022801"/>
    </source>
</evidence>
<evidence type="ECO:0000313" key="6">
    <source>
        <dbReference type="EMBL" id="EES53594.1"/>
    </source>
</evidence>
<evidence type="ECO:0000256" key="5">
    <source>
        <dbReference type="ARBA" id="ARBA00024029"/>
    </source>
</evidence>
<dbReference type="PANTHER" id="PTHR35005">
    <property type="entry name" value="3-DEHYDRO-SCYLLO-INOSOSE HYDROLASE"/>
    <property type="match status" value="1"/>
</dbReference>
<protein>
    <submittedName>
        <fullName evidence="6">Creatininase</fullName>
    </submittedName>
</protein>
<evidence type="ECO:0000256" key="4">
    <source>
        <dbReference type="ARBA" id="ARBA00022833"/>
    </source>
</evidence>
<dbReference type="Gene3D" id="3.40.50.10310">
    <property type="entry name" value="Creatininase"/>
    <property type="match status" value="1"/>
</dbReference>
<evidence type="ECO:0000313" key="7">
    <source>
        <dbReference type="Proteomes" id="UP000009374"/>
    </source>
</evidence>
<dbReference type="SUPFAM" id="SSF102215">
    <property type="entry name" value="Creatininase"/>
    <property type="match status" value="1"/>
</dbReference>
<sequence>MQIEHTNWPEVEKRLRSSTLLLLPVGSVEQHGPNGLIGTDHLVAEALARRVGEDLGELVAPTLAYGMSHHHLGFPGTSSLSPRTMILLVCDILSGFYRNGFRRFYFVNGHGGNDSSLKAAFSEFLLDHPDARTALSNWWLLPEVTEQEKIFFGDSNGYHATCGEVAVTWHLYPHLERPIAPGRAPDPHHEWPLGPERFRTLYPDGRMGSDPSLSTAEKGEVLFGIARRTIREKVREFAAAP</sequence>
<dbReference type="EMBL" id="GG693859">
    <property type="protein sequence ID" value="EES53594.1"/>
    <property type="molecule type" value="Genomic_DNA"/>
</dbReference>
<dbReference type="GO" id="GO:0016811">
    <property type="term" value="F:hydrolase activity, acting on carbon-nitrogen (but not peptide) bonds, in linear amides"/>
    <property type="evidence" value="ECO:0007669"/>
    <property type="project" value="TreeGrafter"/>
</dbReference>
<dbReference type="Pfam" id="PF02633">
    <property type="entry name" value="Creatininase"/>
    <property type="match status" value="1"/>
</dbReference>
<reference evidence="6 7" key="1">
    <citation type="journal article" date="2009" name="Appl. Environ. Microbiol.">
        <title>Community genomic and proteomic analyses of chemoautotrophic iron-oxidizing "Leptospirillum rubarum" (Group II) and "Leptospirillum ferrodiazotrophum" (Group III) bacteria in acid mine drainage biofilms.</title>
        <authorList>
            <person name="Goltsman D.S."/>
            <person name="Denef V.J."/>
            <person name="Singer S.W."/>
            <person name="VerBerkmoes N.C."/>
            <person name="Lefsrud M."/>
            <person name="Mueller R.S."/>
            <person name="Dick G.J."/>
            <person name="Sun C.L."/>
            <person name="Wheeler K.E."/>
            <person name="Zemla A."/>
            <person name="Baker B.J."/>
            <person name="Hauser L."/>
            <person name="Land M."/>
            <person name="Shah M.B."/>
            <person name="Thelen M.P."/>
            <person name="Hettich R.L."/>
            <person name="Banfield J.F."/>
        </authorList>
    </citation>
    <scope>NUCLEOTIDE SEQUENCE [LARGE SCALE GENOMIC DNA]</scope>
</reference>
<dbReference type="GO" id="GO:0009231">
    <property type="term" value="P:riboflavin biosynthetic process"/>
    <property type="evidence" value="ECO:0007669"/>
    <property type="project" value="TreeGrafter"/>
</dbReference>
<name>C6HUY3_9BACT</name>
<dbReference type="GO" id="GO:0046872">
    <property type="term" value="F:metal ion binding"/>
    <property type="evidence" value="ECO:0007669"/>
    <property type="project" value="UniProtKB-KW"/>
</dbReference>